<name>A0ABX8YER8_ANETH</name>
<dbReference type="EMBL" id="CP080764">
    <property type="protein sequence ID" value="QYY44228.1"/>
    <property type="molecule type" value="Genomic_DNA"/>
</dbReference>
<evidence type="ECO:0000313" key="2">
    <source>
        <dbReference type="Proteomes" id="UP000826616"/>
    </source>
</evidence>
<protein>
    <submittedName>
        <fullName evidence="1">Uncharacterized protein</fullName>
    </submittedName>
</protein>
<gene>
    <name evidence="1" type="ORF">K3F53_08645</name>
</gene>
<reference evidence="1 2" key="1">
    <citation type="submission" date="2021-08" db="EMBL/GenBank/DDBJ databases">
        <title>Complete genome sequence of the strain Aneurinibacillus thermoaerophilus CCM 8960.</title>
        <authorList>
            <person name="Musilova J."/>
            <person name="Kourilova X."/>
            <person name="Pernicova I."/>
            <person name="Bezdicek M."/>
            <person name="Lengerova M."/>
            <person name="Obruca S."/>
            <person name="Sedlar K."/>
        </authorList>
    </citation>
    <scope>NUCLEOTIDE SEQUENCE [LARGE SCALE GENOMIC DNA]</scope>
    <source>
        <strain evidence="1 2">CCM 8960</strain>
    </source>
</reference>
<dbReference type="Proteomes" id="UP000826616">
    <property type="component" value="Chromosome"/>
</dbReference>
<sequence>MDIQSGRSYCIRKNEAAQSIESNNEADALAGQALRGEFIVSRKQL</sequence>
<dbReference type="RefSeq" id="WP_156424049.1">
    <property type="nucleotide sequence ID" value="NZ_CP080764.1"/>
</dbReference>
<dbReference type="GeneID" id="97141437"/>
<keyword evidence="2" id="KW-1185">Reference proteome</keyword>
<evidence type="ECO:0000313" key="1">
    <source>
        <dbReference type="EMBL" id="QYY44228.1"/>
    </source>
</evidence>
<accession>A0ABX8YER8</accession>
<proteinExistence type="predicted"/>
<organism evidence="1 2">
    <name type="scientific">Aneurinibacillus thermoaerophilus</name>
    <dbReference type="NCBI Taxonomy" id="143495"/>
    <lineage>
        <taxon>Bacteria</taxon>
        <taxon>Bacillati</taxon>
        <taxon>Bacillota</taxon>
        <taxon>Bacilli</taxon>
        <taxon>Bacillales</taxon>
        <taxon>Paenibacillaceae</taxon>
        <taxon>Aneurinibacillus group</taxon>
        <taxon>Aneurinibacillus</taxon>
    </lineage>
</organism>